<proteinExistence type="predicted"/>
<feature type="transmembrane region" description="Helical" evidence="2">
    <location>
        <begin position="134"/>
        <end position="152"/>
    </location>
</feature>
<dbReference type="Proteomes" id="UP001304461">
    <property type="component" value="Unassembled WGS sequence"/>
</dbReference>
<dbReference type="Pfam" id="PF19029">
    <property type="entry name" value="DUF883_C"/>
    <property type="match status" value="1"/>
</dbReference>
<feature type="region of interest" description="Disordered" evidence="1">
    <location>
        <begin position="1"/>
        <end position="29"/>
    </location>
</feature>
<organism evidence="4 5">
    <name type="scientific">Cyanobium gracile UHCC 0139</name>
    <dbReference type="NCBI Taxonomy" id="3110308"/>
    <lineage>
        <taxon>Bacteria</taxon>
        <taxon>Bacillati</taxon>
        <taxon>Cyanobacteriota</taxon>
        <taxon>Cyanophyceae</taxon>
        <taxon>Synechococcales</taxon>
        <taxon>Prochlorococcaceae</taxon>
        <taxon>Cyanobium</taxon>
    </lineage>
</organism>
<accession>A0ABU5RXD1</accession>
<evidence type="ECO:0000256" key="1">
    <source>
        <dbReference type="SAM" id="MobiDB-lite"/>
    </source>
</evidence>
<dbReference type="RefSeq" id="WP_323306391.1">
    <property type="nucleotide sequence ID" value="NZ_JAYGHX010000011.1"/>
</dbReference>
<evidence type="ECO:0000259" key="3">
    <source>
        <dbReference type="Pfam" id="PF19029"/>
    </source>
</evidence>
<evidence type="ECO:0000313" key="5">
    <source>
        <dbReference type="Proteomes" id="UP001304461"/>
    </source>
</evidence>
<reference evidence="4 5" key="1">
    <citation type="submission" date="2023-12" db="EMBL/GenBank/DDBJ databases">
        <title>Baltic Sea Cyanobacteria.</title>
        <authorList>
            <person name="Delbaje E."/>
            <person name="Fewer D.P."/>
            <person name="Shishido T.K."/>
        </authorList>
    </citation>
    <scope>NUCLEOTIDE SEQUENCE [LARGE SCALE GENOMIC DNA]</scope>
    <source>
        <strain evidence="4 5">UHCC 0139</strain>
    </source>
</reference>
<feature type="domain" description="DUF883" evidence="3">
    <location>
        <begin position="129"/>
        <end position="155"/>
    </location>
</feature>
<keyword evidence="2" id="KW-0472">Membrane</keyword>
<comment type="caution">
    <text evidence="4">The sequence shown here is derived from an EMBL/GenBank/DDBJ whole genome shotgun (WGS) entry which is preliminary data.</text>
</comment>
<name>A0ABU5RXD1_9CYAN</name>
<evidence type="ECO:0000256" key="2">
    <source>
        <dbReference type="SAM" id="Phobius"/>
    </source>
</evidence>
<sequence length="158" mass="17068">METDTTPVESPAAPAPAPAPAGSGEAQQVQNQFRERFESLLPSIQKEWPEVARHTLEATRGSFDHVVEVISRQSGLTSAGVKQQLLDLVNVTGEQAGHVVDSLRPLEEQLEHLLDELNTTLRPRIEKPVRERPLMALGIAAGVGLLVGLLLSSGRRSA</sequence>
<dbReference type="EMBL" id="JAYGHX010000011">
    <property type="protein sequence ID" value="MEA5392440.1"/>
    <property type="molecule type" value="Genomic_DNA"/>
</dbReference>
<gene>
    <name evidence="4" type="ORF">VB738_14345</name>
</gene>
<keyword evidence="2" id="KW-0812">Transmembrane</keyword>
<keyword evidence="2" id="KW-1133">Transmembrane helix</keyword>
<evidence type="ECO:0000313" key="4">
    <source>
        <dbReference type="EMBL" id="MEA5392440.1"/>
    </source>
</evidence>
<protein>
    <recommendedName>
        <fullName evidence="3">DUF883 domain-containing protein</fullName>
    </recommendedName>
</protein>
<dbReference type="InterPro" id="IPR043605">
    <property type="entry name" value="DUF883_C"/>
</dbReference>
<keyword evidence="5" id="KW-1185">Reference proteome</keyword>